<dbReference type="RefSeq" id="WP_369449878.1">
    <property type="nucleotide sequence ID" value="NZ_BBNU01000003.1"/>
</dbReference>
<organism evidence="1 2">
    <name type="scientific">Algibacter lectus</name>
    <dbReference type="NCBI Taxonomy" id="221126"/>
    <lineage>
        <taxon>Bacteria</taxon>
        <taxon>Pseudomonadati</taxon>
        <taxon>Bacteroidota</taxon>
        <taxon>Flavobacteriia</taxon>
        <taxon>Flavobacteriales</taxon>
        <taxon>Flavobacteriaceae</taxon>
        <taxon>Algibacter</taxon>
    </lineage>
</organism>
<comment type="caution">
    <text evidence="1">The sequence shown here is derived from an EMBL/GenBank/DDBJ whole genome shotgun (WGS) entry which is preliminary data.</text>
</comment>
<protein>
    <submittedName>
        <fullName evidence="1">TonB-dependent receptor</fullName>
    </submittedName>
</protein>
<proteinExistence type="predicted"/>
<gene>
    <name evidence="1" type="ORF">JCM19274_818</name>
</gene>
<sequence>MLAQEPNRVRNEANILDENTVQYAHVGDFQQRKSSQKIEDTEYNAYINDAISFGTLDEDDNHPFN</sequence>
<keyword evidence="1" id="KW-0675">Receptor</keyword>
<reference evidence="1 2" key="1">
    <citation type="journal article" date="2014" name="Genome Announc.">
        <title>Draft Genome Sequences of Marine Flavobacterium Algibacter lectus Strains SS8 and NR4.</title>
        <authorList>
            <person name="Takatani N."/>
            <person name="Nakanishi M."/>
            <person name="Meirelles P."/>
            <person name="Mino S."/>
            <person name="Suda W."/>
            <person name="Oshima K."/>
            <person name="Hattori M."/>
            <person name="Ohkuma M."/>
            <person name="Hosokawa M."/>
            <person name="Miyashita K."/>
            <person name="Thompson F.L."/>
            <person name="Niwa A."/>
            <person name="Sawabe T."/>
            <person name="Sawabe T."/>
        </authorList>
    </citation>
    <scope>NUCLEOTIDE SEQUENCE [LARGE SCALE GENOMIC DNA]</scope>
    <source>
        <strain evidence="2">JCM19274</strain>
    </source>
</reference>
<name>A0A090WSJ7_9FLAO</name>
<evidence type="ECO:0000313" key="1">
    <source>
        <dbReference type="EMBL" id="GAL78354.1"/>
    </source>
</evidence>
<dbReference type="EMBL" id="BBNU01000003">
    <property type="protein sequence ID" value="GAL78354.1"/>
    <property type="molecule type" value="Genomic_DNA"/>
</dbReference>
<accession>A0A090WSJ7</accession>
<dbReference type="Proteomes" id="UP000029643">
    <property type="component" value="Unassembled WGS sequence"/>
</dbReference>
<dbReference type="AlphaFoldDB" id="A0A090WSJ7"/>
<evidence type="ECO:0000313" key="2">
    <source>
        <dbReference type="Proteomes" id="UP000029643"/>
    </source>
</evidence>